<dbReference type="Proteomes" id="UP001497482">
    <property type="component" value="Chromosome 7"/>
</dbReference>
<keyword evidence="2" id="KW-1185">Reference proteome</keyword>
<reference evidence="1 2" key="1">
    <citation type="submission" date="2024-04" db="EMBL/GenBank/DDBJ databases">
        <authorList>
            <person name="Waldvogel A.-M."/>
            <person name="Schoenle A."/>
        </authorList>
    </citation>
    <scope>NUCLEOTIDE SEQUENCE [LARGE SCALE GENOMIC DNA]</scope>
</reference>
<dbReference type="AlphaFoldDB" id="A0AAV2MD11"/>
<proteinExistence type="predicted"/>
<name>A0AAV2MD11_KNICA</name>
<protein>
    <submittedName>
        <fullName evidence="1">Uncharacterized protein</fullName>
    </submittedName>
</protein>
<accession>A0AAV2MD11</accession>
<evidence type="ECO:0000313" key="2">
    <source>
        <dbReference type="Proteomes" id="UP001497482"/>
    </source>
</evidence>
<dbReference type="EMBL" id="OZ035829">
    <property type="protein sequence ID" value="CAL1611249.1"/>
    <property type="molecule type" value="Genomic_DNA"/>
</dbReference>
<gene>
    <name evidence="1" type="ORF">KC01_LOCUS37700</name>
</gene>
<sequence length="107" mass="11877">MTDLIHRSVFWLSSGLHQTLNCPDFFQYVSGSASSLSVESSCKRTSFQTRDNAICRSVSLCRHGTCPAWNEMNLCETLVTENVKQVGAHVWSLHDDAPSLSWTAVGQ</sequence>
<organism evidence="1 2">
    <name type="scientific">Knipowitschia caucasica</name>
    <name type="common">Caucasian dwarf goby</name>
    <name type="synonym">Pomatoschistus caucasicus</name>
    <dbReference type="NCBI Taxonomy" id="637954"/>
    <lineage>
        <taxon>Eukaryota</taxon>
        <taxon>Metazoa</taxon>
        <taxon>Chordata</taxon>
        <taxon>Craniata</taxon>
        <taxon>Vertebrata</taxon>
        <taxon>Euteleostomi</taxon>
        <taxon>Actinopterygii</taxon>
        <taxon>Neopterygii</taxon>
        <taxon>Teleostei</taxon>
        <taxon>Neoteleostei</taxon>
        <taxon>Acanthomorphata</taxon>
        <taxon>Gobiaria</taxon>
        <taxon>Gobiiformes</taxon>
        <taxon>Gobioidei</taxon>
        <taxon>Gobiidae</taxon>
        <taxon>Gobiinae</taxon>
        <taxon>Knipowitschia</taxon>
    </lineage>
</organism>
<evidence type="ECO:0000313" key="1">
    <source>
        <dbReference type="EMBL" id="CAL1611249.1"/>
    </source>
</evidence>